<protein>
    <recommendedName>
        <fullName evidence="3">NmrA-like domain-containing protein</fullName>
    </recommendedName>
</protein>
<dbReference type="GO" id="GO:0016491">
    <property type="term" value="F:oxidoreductase activity"/>
    <property type="evidence" value="ECO:0007669"/>
    <property type="project" value="UniProtKB-KW"/>
</dbReference>
<feature type="domain" description="NmrA-like" evidence="3">
    <location>
        <begin position="6"/>
        <end position="287"/>
    </location>
</feature>
<organism evidence="4">
    <name type="scientific">Bionectria ochroleuca</name>
    <name type="common">Gliocladium roseum</name>
    <dbReference type="NCBI Taxonomy" id="29856"/>
    <lineage>
        <taxon>Eukaryota</taxon>
        <taxon>Fungi</taxon>
        <taxon>Dikarya</taxon>
        <taxon>Ascomycota</taxon>
        <taxon>Pezizomycotina</taxon>
        <taxon>Sordariomycetes</taxon>
        <taxon>Hypocreomycetidae</taxon>
        <taxon>Hypocreales</taxon>
        <taxon>Bionectriaceae</taxon>
        <taxon>Clonostachys</taxon>
    </lineage>
</organism>
<keyword evidence="1" id="KW-0521">NADP</keyword>
<evidence type="ECO:0000256" key="1">
    <source>
        <dbReference type="ARBA" id="ARBA00022857"/>
    </source>
</evidence>
<proteinExistence type="predicted"/>
<dbReference type="Gene3D" id="3.90.25.10">
    <property type="entry name" value="UDP-galactose 4-epimerase, domain 1"/>
    <property type="match status" value="1"/>
</dbReference>
<dbReference type="AlphaFoldDB" id="A0A0B7K4S3"/>
<dbReference type="EMBL" id="CDPU01000019">
    <property type="protein sequence ID" value="CEO50567.1"/>
    <property type="molecule type" value="Genomic_DNA"/>
</dbReference>
<evidence type="ECO:0000313" key="4">
    <source>
        <dbReference type="EMBL" id="CEO50567.1"/>
    </source>
</evidence>
<evidence type="ECO:0000256" key="2">
    <source>
        <dbReference type="ARBA" id="ARBA00023002"/>
    </source>
</evidence>
<dbReference type="InterPro" id="IPR051609">
    <property type="entry name" value="NmrA/Isoflavone_reductase-like"/>
</dbReference>
<reference evidence="4" key="1">
    <citation type="submission" date="2015-01" db="EMBL/GenBank/DDBJ databases">
        <authorList>
            <person name="Durling Mikael"/>
        </authorList>
    </citation>
    <scope>NUCLEOTIDE SEQUENCE</scope>
</reference>
<accession>A0A0B7K4S3</accession>
<gene>
    <name evidence="4" type="ORF">BN869_000006625_1</name>
</gene>
<dbReference type="Pfam" id="PF05368">
    <property type="entry name" value="NmrA"/>
    <property type="match status" value="1"/>
</dbReference>
<dbReference type="InterPro" id="IPR008030">
    <property type="entry name" value="NmrA-like"/>
</dbReference>
<dbReference type="CDD" id="cd05259">
    <property type="entry name" value="PCBER_SDR_a"/>
    <property type="match status" value="1"/>
</dbReference>
<evidence type="ECO:0000259" key="3">
    <source>
        <dbReference type="Pfam" id="PF05368"/>
    </source>
</evidence>
<dbReference type="PANTHER" id="PTHR47706">
    <property type="entry name" value="NMRA-LIKE FAMILY PROTEIN"/>
    <property type="match status" value="1"/>
</dbReference>
<dbReference type="Gene3D" id="3.40.50.720">
    <property type="entry name" value="NAD(P)-binding Rossmann-like Domain"/>
    <property type="match status" value="1"/>
</dbReference>
<dbReference type="SUPFAM" id="SSF51735">
    <property type="entry name" value="NAD(P)-binding Rossmann-fold domains"/>
    <property type="match status" value="1"/>
</dbReference>
<dbReference type="PANTHER" id="PTHR47706:SF6">
    <property type="entry name" value="NMRA-LIKE FAMILY PROTEIN (AFU_ORTHOLOGUE AFUA_6G00280)"/>
    <property type="match status" value="1"/>
</dbReference>
<dbReference type="InterPro" id="IPR036291">
    <property type="entry name" value="NAD(P)-bd_dom_sf"/>
</dbReference>
<sequence length="311" mass="34573">MTHNPSILVIGAGELGTAMLEALAKHPLRSNVSRLSVLLRQATLDSAAPQKRRLTQELRAAGVHFEAADIVAASQAELASIFARYDTVICCTGMYLPAGTQTKLAAAALEGQVARYFPWQYGMDYDVIGEGSSQDLFDEQLAVRKVLRGQQATKWTIVSTGLFMSFLFVKEFGVVDLEGKVVRALGSWGNQITVTVPDDIGRVTADIALDPDDLGHGSQVVFCAGDTISYEKLADLLDAHFQTKFRRELWDGEILRRQMEEDPNTMVKYRDTFSHGRGVAWEMDKTVNQKRGIPMTNIESYLEKVYPRHQE</sequence>
<name>A0A0B7K4S3_BIOOC</name>
<dbReference type="InterPro" id="IPR045312">
    <property type="entry name" value="PCBER-like"/>
</dbReference>
<keyword evidence="2" id="KW-0560">Oxidoreductase</keyword>